<feature type="active site" evidence="7">
    <location>
        <position position="256"/>
    </location>
</feature>
<evidence type="ECO:0000256" key="3">
    <source>
        <dbReference type="ARBA" id="ARBA00050326"/>
    </source>
</evidence>
<dbReference type="SUPFAM" id="SSF53720">
    <property type="entry name" value="ALDH-like"/>
    <property type="match status" value="1"/>
</dbReference>
<dbReference type="Gene3D" id="3.40.309.10">
    <property type="entry name" value="Aldehyde Dehydrogenase, Chain A, domain 2"/>
    <property type="match status" value="1"/>
</dbReference>
<dbReference type="EMBL" id="JANIPJ010000008">
    <property type="protein sequence ID" value="MCR2804768.1"/>
    <property type="molecule type" value="Genomic_DNA"/>
</dbReference>
<dbReference type="InterPro" id="IPR015590">
    <property type="entry name" value="Aldehyde_DH_dom"/>
</dbReference>
<dbReference type="GO" id="GO:0005829">
    <property type="term" value="C:cytosol"/>
    <property type="evidence" value="ECO:0007669"/>
    <property type="project" value="TreeGrafter"/>
</dbReference>
<evidence type="ECO:0000256" key="2">
    <source>
        <dbReference type="ARBA" id="ARBA00023002"/>
    </source>
</evidence>
<dbReference type="InterPro" id="IPR029510">
    <property type="entry name" value="Ald_DH_CS_GLU"/>
</dbReference>
<reference evidence="10" key="1">
    <citation type="submission" date="2022-08" db="EMBL/GenBank/DDBJ databases">
        <title>The genomic sequence of strain Paenibacillus sp. SCIV0701.</title>
        <authorList>
            <person name="Zhao H."/>
        </authorList>
    </citation>
    <scope>NUCLEOTIDE SEQUENCE</scope>
    <source>
        <strain evidence="10">SCIV0701</strain>
    </source>
</reference>
<dbReference type="Proteomes" id="UP001141950">
    <property type="component" value="Unassembled WGS sequence"/>
</dbReference>
<dbReference type="PROSITE" id="PS00687">
    <property type="entry name" value="ALDEHYDE_DEHYDR_GLU"/>
    <property type="match status" value="1"/>
</dbReference>
<gene>
    <name evidence="10" type="primary">aldA</name>
    <name evidence="10" type="ORF">NQZ67_12845</name>
</gene>
<feature type="domain" description="Aldehyde dehydrogenase" evidence="9">
    <location>
        <begin position="20"/>
        <end position="483"/>
    </location>
</feature>
<keyword evidence="2 8" id="KW-0560">Oxidoreductase</keyword>
<dbReference type="InterPro" id="IPR016163">
    <property type="entry name" value="Ald_DH_C"/>
</dbReference>
<name>A0A9X2MS13_9BACL</name>
<dbReference type="EC" id="1.2.1.97" evidence="5"/>
<sequence length="488" mass="52866">MMKGNRNGQDYYRLYIDGQWVEAASDRLIEVQNPANEEVIGRVSDASAEDVQKALESSERAQQAWQALPAVKRASYLVKLVEKVKEKREFLAKLLVMEQGKTYREALGEVDDTMAYMMFAVESANKIKGDILPSNKEGEMLQIRKVPYGVTIGLCAWNYPLALIGRKLGPALVTGNTMIIKPHELTPIASAEFFNLVHEAGFPPGVANFVTGTGAEVGQLLVSSPITKMVTVTGSVRAGQQIYKAASDNITALSLELGGKAPFIVLEDADIDQAAAAAVTARFANCGQVCVCNELVLVHEKVAEAFTAKLLEHMKAIKVGDPFDSTVTMGPKANGNDLQKIDDIVQETVAQGAKVAFGGKRPSGGIFDKGYWYEPTVLVDVKPDMAAAQKEIFGPVLPIVTISSFEEAINIVNSSELGLSAYLFTSDMKKMMHGTDVLQVGTVFVNQGMSGCMQGYHSGHKLSGLGGEDGEYGLEGYMQKRVVYLNYK</sequence>
<dbReference type="InterPro" id="IPR016162">
    <property type="entry name" value="Ald_DH_N"/>
</dbReference>
<evidence type="ECO:0000256" key="8">
    <source>
        <dbReference type="RuleBase" id="RU003345"/>
    </source>
</evidence>
<dbReference type="AlphaFoldDB" id="A0A9X2MS13"/>
<evidence type="ECO:0000256" key="6">
    <source>
        <dbReference type="ARBA" id="ARBA00067277"/>
    </source>
</evidence>
<accession>A0A9X2MS13</accession>
<dbReference type="Gene3D" id="3.40.605.10">
    <property type="entry name" value="Aldehyde Dehydrogenase, Chain A, domain 1"/>
    <property type="match status" value="1"/>
</dbReference>
<protein>
    <recommendedName>
        <fullName evidence="6">3-sulfolactaldehyde dehydrogenase</fullName>
        <ecNumber evidence="5">1.2.1.97</ecNumber>
    </recommendedName>
</protein>
<dbReference type="InterPro" id="IPR050740">
    <property type="entry name" value="Aldehyde_DH_Superfamily"/>
</dbReference>
<evidence type="ECO:0000313" key="11">
    <source>
        <dbReference type="Proteomes" id="UP001141950"/>
    </source>
</evidence>
<organism evidence="10 11">
    <name type="scientific">Paenibacillus soyae</name>
    <dbReference type="NCBI Taxonomy" id="2969249"/>
    <lineage>
        <taxon>Bacteria</taxon>
        <taxon>Bacillati</taxon>
        <taxon>Bacillota</taxon>
        <taxon>Bacilli</taxon>
        <taxon>Bacillales</taxon>
        <taxon>Paenibacillaceae</taxon>
        <taxon>Paenibacillus</taxon>
    </lineage>
</organism>
<evidence type="ECO:0000259" key="9">
    <source>
        <dbReference type="Pfam" id="PF00171"/>
    </source>
</evidence>
<dbReference type="RefSeq" id="WP_257446075.1">
    <property type="nucleotide sequence ID" value="NZ_JANIPJ010000008.1"/>
</dbReference>
<evidence type="ECO:0000256" key="5">
    <source>
        <dbReference type="ARBA" id="ARBA00066984"/>
    </source>
</evidence>
<proteinExistence type="inferred from homology"/>
<dbReference type="PROSITE" id="PS00070">
    <property type="entry name" value="ALDEHYDE_DEHYDR_CYS"/>
    <property type="match status" value="1"/>
</dbReference>
<comment type="similarity">
    <text evidence="1 8">Belongs to the aldehyde dehydrogenase family.</text>
</comment>
<evidence type="ECO:0000256" key="1">
    <source>
        <dbReference type="ARBA" id="ARBA00009986"/>
    </source>
</evidence>
<evidence type="ECO:0000256" key="4">
    <source>
        <dbReference type="ARBA" id="ARBA00054572"/>
    </source>
</evidence>
<keyword evidence="11" id="KW-1185">Reference proteome</keyword>
<evidence type="ECO:0000256" key="7">
    <source>
        <dbReference type="PROSITE-ProRule" id="PRU10007"/>
    </source>
</evidence>
<comment type="caution">
    <text evidence="10">The sequence shown here is derived from an EMBL/GenBank/DDBJ whole genome shotgun (WGS) entry which is preliminary data.</text>
</comment>
<comment type="catalytic activity">
    <reaction evidence="3">
        <text>(2S)-3-sulfolactaldehyde + NAD(+) + H2O = (2S)-3-sulfolactate + NADH + 2 H(+)</text>
        <dbReference type="Rhea" id="RHEA:47932"/>
        <dbReference type="ChEBI" id="CHEBI:15377"/>
        <dbReference type="ChEBI" id="CHEBI:15378"/>
        <dbReference type="ChEBI" id="CHEBI:57540"/>
        <dbReference type="ChEBI" id="CHEBI:57945"/>
        <dbReference type="ChEBI" id="CHEBI:61289"/>
        <dbReference type="ChEBI" id="CHEBI:90109"/>
        <dbReference type="EC" id="1.2.1.97"/>
    </reaction>
    <physiologicalReaction direction="left-to-right" evidence="3">
        <dbReference type="Rhea" id="RHEA:47933"/>
    </physiologicalReaction>
</comment>
<dbReference type="PANTHER" id="PTHR43353">
    <property type="entry name" value="SUCCINATE-SEMIALDEHYDE DEHYDROGENASE, MITOCHONDRIAL"/>
    <property type="match status" value="1"/>
</dbReference>
<dbReference type="Pfam" id="PF00171">
    <property type="entry name" value="Aldedh"/>
    <property type="match status" value="1"/>
</dbReference>
<dbReference type="FunFam" id="3.40.605.10:FF:000007">
    <property type="entry name" value="NAD/NADP-dependent betaine aldehyde dehydrogenase"/>
    <property type="match status" value="1"/>
</dbReference>
<evidence type="ECO:0000313" key="10">
    <source>
        <dbReference type="EMBL" id="MCR2804768.1"/>
    </source>
</evidence>
<dbReference type="InterPro" id="IPR016161">
    <property type="entry name" value="Ald_DH/histidinol_DH"/>
</dbReference>
<dbReference type="FunFam" id="3.40.309.10:FF:000009">
    <property type="entry name" value="Aldehyde dehydrogenase A"/>
    <property type="match status" value="1"/>
</dbReference>
<dbReference type="NCBIfam" id="NF007497">
    <property type="entry name" value="PRK10090.1"/>
    <property type="match status" value="1"/>
</dbReference>
<dbReference type="GO" id="GO:0009450">
    <property type="term" value="P:gamma-aminobutyric acid catabolic process"/>
    <property type="evidence" value="ECO:0007669"/>
    <property type="project" value="TreeGrafter"/>
</dbReference>
<dbReference type="PANTHER" id="PTHR43353:SF5">
    <property type="entry name" value="SUCCINATE-SEMIALDEHYDE DEHYDROGENASE, MITOCHONDRIAL"/>
    <property type="match status" value="1"/>
</dbReference>
<dbReference type="GO" id="GO:0004777">
    <property type="term" value="F:succinate-semialdehyde dehydrogenase (NAD+) activity"/>
    <property type="evidence" value="ECO:0007669"/>
    <property type="project" value="TreeGrafter"/>
</dbReference>
<dbReference type="InterPro" id="IPR016160">
    <property type="entry name" value="Ald_DH_CS_CYS"/>
</dbReference>
<comment type="function">
    <text evidence="4">Part of the sulfo-TAL (or sulfo-SFT) pathway, a D-sulfoquinovose degradation pathway that produces sulfolactate (SL). Catalyzes the oxidation of 3-sulfolactaldehyde (SLA) to sulfolactate (SL).</text>
</comment>